<evidence type="ECO:0000313" key="2">
    <source>
        <dbReference type="EMBL" id="CAB4535075.1"/>
    </source>
</evidence>
<dbReference type="Gene3D" id="3.40.190.10">
    <property type="entry name" value="Periplasmic binding protein-like II"/>
    <property type="match status" value="1"/>
</dbReference>
<dbReference type="InterPro" id="IPR019546">
    <property type="entry name" value="TAT_signal_bac_arc"/>
</dbReference>
<dbReference type="SUPFAM" id="SSF53850">
    <property type="entry name" value="Periplasmic binding protein-like II"/>
    <property type="match status" value="1"/>
</dbReference>
<dbReference type="Pfam" id="PF00496">
    <property type="entry name" value="SBP_bac_5"/>
    <property type="match status" value="1"/>
</dbReference>
<dbReference type="PANTHER" id="PTHR30290">
    <property type="entry name" value="PERIPLASMIC BINDING COMPONENT OF ABC TRANSPORTER"/>
    <property type="match status" value="1"/>
</dbReference>
<protein>
    <submittedName>
        <fullName evidence="7">Unannotated protein</fullName>
    </submittedName>
</protein>
<dbReference type="InterPro" id="IPR030678">
    <property type="entry name" value="Peptide/Ni-bd"/>
</dbReference>
<dbReference type="EMBL" id="CAFAAP010000216">
    <property type="protein sequence ID" value="CAB4813339.1"/>
    <property type="molecule type" value="Genomic_DNA"/>
</dbReference>
<evidence type="ECO:0000313" key="5">
    <source>
        <dbReference type="EMBL" id="CAB4813339.1"/>
    </source>
</evidence>
<dbReference type="EMBL" id="CAEZSE010000080">
    <property type="protein sequence ID" value="CAB4535075.1"/>
    <property type="molecule type" value="Genomic_DNA"/>
</dbReference>
<dbReference type="InterPro" id="IPR000914">
    <property type="entry name" value="SBP_5_dom"/>
</dbReference>
<dbReference type="AlphaFoldDB" id="A0A6J7U9A2"/>
<proteinExistence type="predicted"/>
<evidence type="ECO:0000313" key="3">
    <source>
        <dbReference type="EMBL" id="CAB4674914.1"/>
    </source>
</evidence>
<dbReference type="EMBL" id="CAFBOV010000152">
    <property type="protein sequence ID" value="CAB5001029.1"/>
    <property type="molecule type" value="Genomic_DNA"/>
</dbReference>
<gene>
    <name evidence="2" type="ORF">UFOPK1353_00599</name>
    <name evidence="3" type="ORF">UFOPK2292_01012</name>
    <name evidence="4" type="ORF">UFOPK2855_00872</name>
    <name evidence="5" type="ORF">UFOPK3026_01258</name>
    <name evidence="6" type="ORF">UFOPK4020_00821</name>
    <name evidence="7" type="ORF">UFOPK4345_00417</name>
</gene>
<dbReference type="NCBIfam" id="TIGR01409">
    <property type="entry name" value="TAT_signal_seq"/>
    <property type="match status" value="1"/>
</dbReference>
<dbReference type="GO" id="GO:1904680">
    <property type="term" value="F:peptide transmembrane transporter activity"/>
    <property type="evidence" value="ECO:0007669"/>
    <property type="project" value="TreeGrafter"/>
</dbReference>
<feature type="domain" description="Solute-binding protein family 5" evidence="1">
    <location>
        <begin position="95"/>
        <end position="433"/>
    </location>
</feature>
<evidence type="ECO:0000313" key="7">
    <source>
        <dbReference type="EMBL" id="CAB5062040.1"/>
    </source>
</evidence>
<evidence type="ECO:0000259" key="1">
    <source>
        <dbReference type="Pfam" id="PF00496"/>
    </source>
</evidence>
<reference evidence="7" key="1">
    <citation type="submission" date="2020-05" db="EMBL/GenBank/DDBJ databases">
        <authorList>
            <person name="Chiriac C."/>
            <person name="Salcher M."/>
            <person name="Ghai R."/>
            <person name="Kavagutti S V."/>
        </authorList>
    </citation>
    <scope>NUCLEOTIDE SEQUENCE</scope>
</reference>
<dbReference type="GO" id="GO:0043190">
    <property type="term" value="C:ATP-binding cassette (ABC) transporter complex"/>
    <property type="evidence" value="ECO:0007669"/>
    <property type="project" value="InterPro"/>
</dbReference>
<dbReference type="EMBL" id="CAEZWU010000156">
    <property type="protein sequence ID" value="CAB4674914.1"/>
    <property type="molecule type" value="Genomic_DNA"/>
</dbReference>
<dbReference type="EMBL" id="CAFBQV010000045">
    <property type="protein sequence ID" value="CAB5062040.1"/>
    <property type="molecule type" value="Genomic_DNA"/>
</dbReference>
<dbReference type="EMBL" id="CAEZZK010000168">
    <property type="protein sequence ID" value="CAB4764246.1"/>
    <property type="molecule type" value="Genomic_DNA"/>
</dbReference>
<sequence>MDQQEIETSGLSRRHFIQGATSAALAAGIFSSSSLNAYAASAPGKKGGTLKVGVVGGANDLFDANYIVAKADQARLMSTFETLLTFDENFVPVTVNGLAETAKQNSPTKATVKLRKGVKFHDGTPLTADDVIATFKRLLDPSKKTTGKPLRTFLDPSGLVKIDDLTVEFNLKAPNVDFLSSLAAYTYAIAKVGYDGKTQIGTSGFSLVSYTPGRESVHKRFNGYWDAKNVYLDEVRIIDFADKTALVNALIAKQIDVAVDVPFEQYKTLTSKKYLNVVENSAGAWLAFCMRIDIKPFDDNNVRQALRLLVDRKQMLNRVLSGHGKIGNDLYGYIDANYNANSYEQRKQDIPAALALLKKSGYSKANPLKVELTAPDDTGGLVLMIQTLAEQAKKTDGVVIIDAKVIDGGTYWSAKGQYMNTGFYTTYWSGRTYLAQVAASMDIYPETKFPPADSSFRADYLKAAGTANAKKRREIVAKMQKEEFEKGAYIIPFFNNFADAYSSKVKGVVVRPSQLNMDYYAHGFKNISLG</sequence>
<name>A0A6J7U9A2_9ZZZZ</name>
<dbReference type="GO" id="GO:0015833">
    <property type="term" value="P:peptide transport"/>
    <property type="evidence" value="ECO:0007669"/>
    <property type="project" value="TreeGrafter"/>
</dbReference>
<dbReference type="CDD" id="cd08503">
    <property type="entry name" value="PBP2_NikA_DppA_OppA_like_17"/>
    <property type="match status" value="1"/>
</dbReference>
<accession>A0A6J7U9A2</accession>
<dbReference type="Gene3D" id="3.10.105.10">
    <property type="entry name" value="Dipeptide-binding Protein, Domain 3"/>
    <property type="match status" value="1"/>
</dbReference>
<dbReference type="PROSITE" id="PS51318">
    <property type="entry name" value="TAT"/>
    <property type="match status" value="1"/>
</dbReference>
<dbReference type="PIRSF" id="PIRSF002741">
    <property type="entry name" value="MppA"/>
    <property type="match status" value="1"/>
</dbReference>
<dbReference type="Gene3D" id="3.90.76.10">
    <property type="entry name" value="Dipeptide-binding Protein, Domain 1"/>
    <property type="match status" value="1"/>
</dbReference>
<dbReference type="InterPro" id="IPR006311">
    <property type="entry name" value="TAT_signal"/>
</dbReference>
<evidence type="ECO:0000313" key="4">
    <source>
        <dbReference type="EMBL" id="CAB4764246.1"/>
    </source>
</evidence>
<dbReference type="InterPro" id="IPR039424">
    <property type="entry name" value="SBP_5"/>
</dbReference>
<organism evidence="7">
    <name type="scientific">freshwater metagenome</name>
    <dbReference type="NCBI Taxonomy" id="449393"/>
    <lineage>
        <taxon>unclassified sequences</taxon>
        <taxon>metagenomes</taxon>
        <taxon>ecological metagenomes</taxon>
    </lineage>
</organism>
<evidence type="ECO:0000313" key="6">
    <source>
        <dbReference type="EMBL" id="CAB5001029.1"/>
    </source>
</evidence>
<dbReference type="GO" id="GO:0042597">
    <property type="term" value="C:periplasmic space"/>
    <property type="evidence" value="ECO:0007669"/>
    <property type="project" value="UniProtKB-ARBA"/>
</dbReference>